<reference evidence="1" key="1">
    <citation type="submission" date="2021-02" db="EMBL/GenBank/DDBJ databases">
        <authorList>
            <consortium name="DOE Joint Genome Institute"/>
            <person name="Ahrendt S."/>
            <person name="Looney B.P."/>
            <person name="Miyauchi S."/>
            <person name="Morin E."/>
            <person name="Drula E."/>
            <person name="Courty P.E."/>
            <person name="Chicoki N."/>
            <person name="Fauchery L."/>
            <person name="Kohler A."/>
            <person name="Kuo A."/>
            <person name="Labutti K."/>
            <person name="Pangilinan J."/>
            <person name="Lipzen A."/>
            <person name="Riley R."/>
            <person name="Andreopoulos W."/>
            <person name="He G."/>
            <person name="Johnson J."/>
            <person name="Barry K.W."/>
            <person name="Grigoriev I.V."/>
            <person name="Nagy L."/>
            <person name="Hibbett D."/>
            <person name="Henrissat B."/>
            <person name="Matheny P.B."/>
            <person name="Labbe J."/>
            <person name="Martin F."/>
        </authorList>
    </citation>
    <scope>NUCLEOTIDE SEQUENCE</scope>
    <source>
        <strain evidence="1">FP105234-sp</strain>
    </source>
</reference>
<organism evidence="1 2">
    <name type="scientific">Auriscalpium vulgare</name>
    <dbReference type="NCBI Taxonomy" id="40419"/>
    <lineage>
        <taxon>Eukaryota</taxon>
        <taxon>Fungi</taxon>
        <taxon>Dikarya</taxon>
        <taxon>Basidiomycota</taxon>
        <taxon>Agaricomycotina</taxon>
        <taxon>Agaricomycetes</taxon>
        <taxon>Russulales</taxon>
        <taxon>Auriscalpiaceae</taxon>
        <taxon>Auriscalpium</taxon>
    </lineage>
</organism>
<sequence>MAVVCRLSLDLRTRLVGREHRKDLPRARHPRHPPRHPPHLLRECPPPAPALSDSPLTHTPAPPGRRIVRHRTHARRPHRVHLRARRPARRRSSQRRLRARHAAHGPARRALAAARPARHRRAAGLAGLLHGRRRDRAPRGRRRVLARGEPAGLAGAQPAHGVGGKGRGRGRGGGRGAAGGGGRGRGRARCVAEYVGLEHRREHERGGVVCAAGARREL</sequence>
<gene>
    <name evidence="1" type="ORF">FA95DRAFT_1096247</name>
</gene>
<dbReference type="EMBL" id="MU275889">
    <property type="protein sequence ID" value="KAI0048267.1"/>
    <property type="molecule type" value="Genomic_DNA"/>
</dbReference>
<accession>A0ACB8RWS1</accession>
<name>A0ACB8RWS1_9AGAM</name>
<reference evidence="1" key="2">
    <citation type="journal article" date="2022" name="New Phytol.">
        <title>Evolutionary transition to the ectomycorrhizal habit in the genomes of a hyperdiverse lineage of mushroom-forming fungi.</title>
        <authorList>
            <person name="Looney B."/>
            <person name="Miyauchi S."/>
            <person name="Morin E."/>
            <person name="Drula E."/>
            <person name="Courty P.E."/>
            <person name="Kohler A."/>
            <person name="Kuo A."/>
            <person name="LaButti K."/>
            <person name="Pangilinan J."/>
            <person name="Lipzen A."/>
            <person name="Riley R."/>
            <person name="Andreopoulos W."/>
            <person name="He G."/>
            <person name="Johnson J."/>
            <person name="Nolan M."/>
            <person name="Tritt A."/>
            <person name="Barry K.W."/>
            <person name="Grigoriev I.V."/>
            <person name="Nagy L.G."/>
            <person name="Hibbett D."/>
            <person name="Henrissat B."/>
            <person name="Matheny P.B."/>
            <person name="Labbe J."/>
            <person name="Martin F.M."/>
        </authorList>
    </citation>
    <scope>NUCLEOTIDE SEQUENCE</scope>
    <source>
        <strain evidence="1">FP105234-sp</strain>
    </source>
</reference>
<evidence type="ECO:0000313" key="2">
    <source>
        <dbReference type="Proteomes" id="UP000814033"/>
    </source>
</evidence>
<keyword evidence="2" id="KW-1185">Reference proteome</keyword>
<evidence type="ECO:0000313" key="1">
    <source>
        <dbReference type="EMBL" id="KAI0048267.1"/>
    </source>
</evidence>
<protein>
    <submittedName>
        <fullName evidence="1">Uncharacterized protein</fullName>
    </submittedName>
</protein>
<proteinExistence type="predicted"/>
<dbReference type="Proteomes" id="UP000814033">
    <property type="component" value="Unassembled WGS sequence"/>
</dbReference>
<comment type="caution">
    <text evidence="1">The sequence shown here is derived from an EMBL/GenBank/DDBJ whole genome shotgun (WGS) entry which is preliminary data.</text>
</comment>